<keyword evidence="1" id="KW-1015">Disulfide bond</keyword>
<evidence type="ECO:0000313" key="3">
    <source>
        <dbReference type="EMBL" id="KAK7910397.1"/>
    </source>
</evidence>
<comment type="caution">
    <text evidence="3">The sequence shown here is derived from an EMBL/GenBank/DDBJ whole genome shotgun (WGS) entry which is preliminary data.</text>
</comment>
<protein>
    <recommendedName>
        <fullName evidence="2">C-type lectin domain-containing protein</fullName>
    </recommendedName>
</protein>
<feature type="domain" description="C-type lectin" evidence="2">
    <location>
        <begin position="501"/>
        <end position="607"/>
    </location>
</feature>
<dbReference type="PROSITE" id="PS50041">
    <property type="entry name" value="C_TYPE_LECTIN_2"/>
    <property type="match status" value="5"/>
</dbReference>
<dbReference type="PANTHER" id="PTHR45784">
    <property type="entry name" value="C-TYPE LECTIN DOMAIN FAMILY 20 MEMBER A-RELATED"/>
    <property type="match status" value="1"/>
</dbReference>
<name>A0AAW0NWT2_9GOBI</name>
<proteinExistence type="predicted"/>
<accession>A0AAW0NWT2</accession>
<dbReference type="SUPFAM" id="SSF56436">
    <property type="entry name" value="C-type lectin-like"/>
    <property type="match status" value="5"/>
</dbReference>
<dbReference type="InterPro" id="IPR016187">
    <property type="entry name" value="CTDL_fold"/>
</dbReference>
<feature type="domain" description="C-type lectin" evidence="2">
    <location>
        <begin position="123"/>
        <end position="233"/>
    </location>
</feature>
<dbReference type="PROSITE" id="PS00615">
    <property type="entry name" value="C_TYPE_LECTIN_1"/>
    <property type="match status" value="3"/>
</dbReference>
<dbReference type="Pfam" id="PF00059">
    <property type="entry name" value="Lectin_C"/>
    <property type="match status" value="5"/>
</dbReference>
<reference evidence="4" key="1">
    <citation type="submission" date="2024-04" db="EMBL/GenBank/DDBJ databases">
        <title>Salinicola lusitanus LLJ914,a marine bacterium isolated from the Okinawa Trough.</title>
        <authorList>
            <person name="Li J."/>
        </authorList>
    </citation>
    <scope>NUCLEOTIDE SEQUENCE [LARGE SCALE GENOMIC DNA]</scope>
</reference>
<feature type="domain" description="C-type lectin" evidence="2">
    <location>
        <begin position="356"/>
        <end position="465"/>
    </location>
</feature>
<organism evidence="3 4">
    <name type="scientific">Mugilogobius chulae</name>
    <name type="common">yellowstripe goby</name>
    <dbReference type="NCBI Taxonomy" id="88201"/>
    <lineage>
        <taxon>Eukaryota</taxon>
        <taxon>Metazoa</taxon>
        <taxon>Chordata</taxon>
        <taxon>Craniata</taxon>
        <taxon>Vertebrata</taxon>
        <taxon>Euteleostomi</taxon>
        <taxon>Actinopterygii</taxon>
        <taxon>Neopterygii</taxon>
        <taxon>Teleostei</taxon>
        <taxon>Neoteleostei</taxon>
        <taxon>Acanthomorphata</taxon>
        <taxon>Gobiaria</taxon>
        <taxon>Gobiiformes</taxon>
        <taxon>Gobioidei</taxon>
        <taxon>Gobiidae</taxon>
        <taxon>Gobionellinae</taxon>
        <taxon>Mugilogobius</taxon>
    </lineage>
</organism>
<dbReference type="SMART" id="SM00034">
    <property type="entry name" value="CLECT"/>
    <property type="match status" value="5"/>
</dbReference>
<gene>
    <name evidence="3" type="ORF">WMY93_015081</name>
</gene>
<dbReference type="PANTHER" id="PTHR45784:SF3">
    <property type="entry name" value="C-TYPE LECTIN DOMAIN FAMILY 4 MEMBER K-LIKE-RELATED"/>
    <property type="match status" value="1"/>
</dbReference>
<dbReference type="Proteomes" id="UP001460270">
    <property type="component" value="Unassembled WGS sequence"/>
</dbReference>
<dbReference type="InterPro" id="IPR018378">
    <property type="entry name" value="C-type_lectin_CS"/>
</dbReference>
<dbReference type="InterPro" id="IPR016186">
    <property type="entry name" value="C-type_lectin-like/link_sf"/>
</dbReference>
<dbReference type="EMBL" id="JBBPFD010000010">
    <property type="protein sequence ID" value="KAK7910397.1"/>
    <property type="molecule type" value="Genomic_DNA"/>
</dbReference>
<evidence type="ECO:0000313" key="4">
    <source>
        <dbReference type="Proteomes" id="UP001460270"/>
    </source>
</evidence>
<keyword evidence="4" id="KW-1185">Reference proteome</keyword>
<dbReference type="Gene3D" id="3.10.100.10">
    <property type="entry name" value="Mannose-Binding Protein A, subunit A"/>
    <property type="match status" value="5"/>
</dbReference>
<evidence type="ECO:0000259" key="2">
    <source>
        <dbReference type="PROSITE" id="PS50041"/>
    </source>
</evidence>
<sequence>MCLSVSQDHVYHFINEPKSWAEAQTFCRKYYTDLATVNHMRDLERLRAAAGGQTDVWTGLHQTSDKLADRKWLWSQPDVKYKLETMWKIGEPTDDVNENCAVIYRDGKWIDIGCETLRSCFICYNETSNTTVLINEQQTWLEAQQFCRTHHTDLMSGPDQQRLFEATNPDHSDKWCWIGLSRDNWGWSDGSDSSFRNWKTEVNPKDHKCAALMVGQGRFESKNCSHDKPFICCNGSLCHTYHFINESKSWVEAQTFCRVHFTDLATVNHMRDLERLRAAAKEQTDVWIGLYQTSNDLIHRKWLWSQPEIKYSEEWAQGEPSDNGEDRVTREDCAVITAGGSWVDTHCGAMHLCFVCYNESSNTVVWINNSLTWLEAQQYCRANHTDLMSGPDQQRLFEAKYPNRPDKWCWIGLSRDTWGWSDGSDSTFRNLKTYVNPYSKKCAALVDQGQWKDDNCTENKPFICYDGHPLKGFRASPTFASLFELQLSLIASVHPGEREETWMEAYDYCNQNYCKLAFFLDHKYLKTMVQVRAEMADTEFVWVGLFYSCAMKTWMWVNGRYVDNDNNNWKHPGEQNDCSVAGAIEKQRGNDKWVKINDKEKHNFICLR</sequence>
<evidence type="ECO:0000256" key="1">
    <source>
        <dbReference type="ARBA" id="ARBA00023157"/>
    </source>
</evidence>
<feature type="domain" description="C-type lectin" evidence="2">
    <location>
        <begin position="6"/>
        <end position="115"/>
    </location>
</feature>
<dbReference type="InterPro" id="IPR001304">
    <property type="entry name" value="C-type_lectin-like"/>
</dbReference>
<dbReference type="AlphaFoldDB" id="A0AAW0NWT2"/>
<feature type="domain" description="C-type lectin" evidence="2">
    <location>
        <begin position="239"/>
        <end position="347"/>
    </location>
</feature>
<dbReference type="CDD" id="cd00037">
    <property type="entry name" value="CLECT"/>
    <property type="match status" value="1"/>
</dbReference>